<evidence type="ECO:0000256" key="1">
    <source>
        <dbReference type="ARBA" id="ARBA00006750"/>
    </source>
</evidence>
<keyword evidence="5" id="KW-0862">Zinc</keyword>
<evidence type="ECO:0000256" key="7">
    <source>
        <dbReference type="ARBA" id="ARBA00023122"/>
    </source>
</evidence>
<gene>
    <name evidence="16" type="ORF">QVE165_LOCUS7971</name>
</gene>
<keyword evidence="3" id="KW-0677">Repeat</keyword>
<dbReference type="SUPFAM" id="SSF57716">
    <property type="entry name" value="Glucocorticoid receptor-like (DNA-binding domain)"/>
    <property type="match status" value="1"/>
</dbReference>
<dbReference type="GO" id="GO:0008270">
    <property type="term" value="F:zinc ion binding"/>
    <property type="evidence" value="ECO:0007669"/>
    <property type="project" value="UniProtKB-KW"/>
</dbReference>
<dbReference type="PRINTS" id="PR00047">
    <property type="entry name" value="STROIDFINGER"/>
</dbReference>
<dbReference type="Pfam" id="PF00105">
    <property type="entry name" value="zf-C4"/>
    <property type="match status" value="1"/>
</dbReference>
<dbReference type="GO" id="GO:0016208">
    <property type="term" value="F:AMP binding"/>
    <property type="evidence" value="ECO:0007669"/>
    <property type="project" value="TreeGrafter"/>
</dbReference>
<keyword evidence="7 13" id="KW-0129">CBS domain</keyword>
<organism evidence="16 17">
    <name type="scientific">Adineta steineri</name>
    <dbReference type="NCBI Taxonomy" id="433720"/>
    <lineage>
        <taxon>Eukaryota</taxon>
        <taxon>Metazoa</taxon>
        <taxon>Spiralia</taxon>
        <taxon>Gnathifera</taxon>
        <taxon>Rotifera</taxon>
        <taxon>Eurotatoria</taxon>
        <taxon>Bdelloidea</taxon>
        <taxon>Adinetida</taxon>
        <taxon>Adinetidae</taxon>
        <taxon>Adineta</taxon>
    </lineage>
</organism>
<dbReference type="SUPFAM" id="SSF48508">
    <property type="entry name" value="Nuclear receptor ligand-binding domain"/>
    <property type="match status" value="1"/>
</dbReference>
<proteinExistence type="inferred from homology"/>
<dbReference type="InterPro" id="IPR050511">
    <property type="entry name" value="AMPK_gamma/SDS23_families"/>
</dbReference>
<keyword evidence="2" id="KW-0479">Metal-binding</keyword>
<dbReference type="Proteomes" id="UP000663832">
    <property type="component" value="Unassembled WGS sequence"/>
</dbReference>
<dbReference type="AlphaFoldDB" id="A0A813XNL2"/>
<evidence type="ECO:0000256" key="11">
    <source>
        <dbReference type="ARBA" id="ARBA00023242"/>
    </source>
</evidence>
<evidence type="ECO:0000259" key="14">
    <source>
        <dbReference type="PROSITE" id="PS51030"/>
    </source>
</evidence>
<keyword evidence="10" id="KW-0675">Receptor</keyword>
<keyword evidence="8" id="KW-0238">DNA-binding</keyword>
<dbReference type="Gene3D" id="3.30.50.10">
    <property type="entry name" value="Erythroid Transcription Factor GATA-1, subunit A"/>
    <property type="match status" value="1"/>
</dbReference>
<keyword evidence="6" id="KW-0805">Transcription regulation</keyword>
<name>A0A813XNL2_9BILA</name>
<evidence type="ECO:0000256" key="13">
    <source>
        <dbReference type="PROSITE-ProRule" id="PRU00703"/>
    </source>
</evidence>
<evidence type="ECO:0000256" key="2">
    <source>
        <dbReference type="ARBA" id="ARBA00022723"/>
    </source>
</evidence>
<dbReference type="InterPro" id="IPR013088">
    <property type="entry name" value="Znf_NHR/GATA"/>
</dbReference>
<dbReference type="Gene3D" id="3.10.580.10">
    <property type="entry name" value="CBS-domain"/>
    <property type="match status" value="2"/>
</dbReference>
<dbReference type="Pfam" id="PF00571">
    <property type="entry name" value="CBS"/>
    <property type="match status" value="1"/>
</dbReference>
<comment type="similarity">
    <text evidence="1">Belongs to the 5'-AMP-activated protein kinase gamma subunit family.</text>
</comment>
<comment type="caution">
    <text evidence="16">The sequence shown here is derived from an EMBL/GenBank/DDBJ whole genome shotgun (WGS) entry which is preliminary data.</text>
</comment>
<protein>
    <submittedName>
        <fullName evidence="16">Uncharacterized protein</fullName>
    </submittedName>
</protein>
<dbReference type="GO" id="GO:0003700">
    <property type="term" value="F:DNA-binding transcription factor activity"/>
    <property type="evidence" value="ECO:0007669"/>
    <property type="project" value="InterPro"/>
</dbReference>
<dbReference type="GO" id="GO:0005737">
    <property type="term" value="C:cytoplasm"/>
    <property type="evidence" value="ECO:0007669"/>
    <property type="project" value="TreeGrafter"/>
</dbReference>
<comment type="subunit">
    <text evidence="12">AMPK is a heterotrimer of an alpha catalytic subunit (PRKAA1 or PRKAA2), a beta (PRKAB1 or PRKAB2) and a gamma non-catalytic subunits (PRKAG1, PRKAG2 or PRKAG3). Interacts with FNIP1 and FNIP2.</text>
</comment>
<dbReference type="EMBL" id="CAJNOM010000035">
    <property type="protein sequence ID" value="CAF0872494.1"/>
    <property type="molecule type" value="Genomic_DNA"/>
</dbReference>
<keyword evidence="11" id="KW-0539">Nucleus</keyword>
<dbReference type="GO" id="GO:0019887">
    <property type="term" value="F:protein kinase regulator activity"/>
    <property type="evidence" value="ECO:0007669"/>
    <property type="project" value="TreeGrafter"/>
</dbReference>
<keyword evidence="17" id="KW-1185">Reference proteome</keyword>
<evidence type="ECO:0000256" key="3">
    <source>
        <dbReference type="ARBA" id="ARBA00022737"/>
    </source>
</evidence>
<dbReference type="GO" id="GO:0031588">
    <property type="term" value="C:nucleotide-activated protein kinase complex"/>
    <property type="evidence" value="ECO:0007669"/>
    <property type="project" value="TreeGrafter"/>
</dbReference>
<accession>A0A813XNL2</accession>
<dbReference type="PANTHER" id="PTHR13780:SF35">
    <property type="entry name" value="LD22662P"/>
    <property type="match status" value="1"/>
</dbReference>
<dbReference type="GO" id="GO:0019901">
    <property type="term" value="F:protein kinase binding"/>
    <property type="evidence" value="ECO:0007669"/>
    <property type="project" value="TreeGrafter"/>
</dbReference>
<dbReference type="PROSITE" id="PS51030">
    <property type="entry name" value="NUCLEAR_REC_DBD_2"/>
    <property type="match status" value="1"/>
</dbReference>
<evidence type="ECO:0000256" key="5">
    <source>
        <dbReference type="ARBA" id="ARBA00022833"/>
    </source>
</evidence>
<dbReference type="InterPro" id="IPR035500">
    <property type="entry name" value="NHR-like_dom_sf"/>
</dbReference>
<evidence type="ECO:0000259" key="15">
    <source>
        <dbReference type="PROSITE" id="PS51371"/>
    </source>
</evidence>
<evidence type="ECO:0000256" key="10">
    <source>
        <dbReference type="ARBA" id="ARBA00023170"/>
    </source>
</evidence>
<dbReference type="GO" id="GO:0043565">
    <property type="term" value="F:sequence-specific DNA binding"/>
    <property type="evidence" value="ECO:0007669"/>
    <property type="project" value="InterPro"/>
</dbReference>
<keyword evidence="4" id="KW-0863">Zinc-finger</keyword>
<evidence type="ECO:0000256" key="9">
    <source>
        <dbReference type="ARBA" id="ARBA00023163"/>
    </source>
</evidence>
<keyword evidence="9" id="KW-0804">Transcription</keyword>
<dbReference type="SUPFAM" id="SSF54631">
    <property type="entry name" value="CBS-domain pair"/>
    <property type="match status" value="2"/>
</dbReference>
<dbReference type="OrthoDB" id="10044942at2759"/>
<dbReference type="SMART" id="SM00116">
    <property type="entry name" value="CBS"/>
    <property type="match status" value="3"/>
</dbReference>
<evidence type="ECO:0000256" key="8">
    <source>
        <dbReference type="ARBA" id="ARBA00023125"/>
    </source>
</evidence>
<dbReference type="InterPro" id="IPR046342">
    <property type="entry name" value="CBS_dom_sf"/>
</dbReference>
<dbReference type="InterPro" id="IPR001628">
    <property type="entry name" value="Znf_hrmn_rcpt"/>
</dbReference>
<dbReference type="PROSITE" id="PS00031">
    <property type="entry name" value="NUCLEAR_REC_DBD_1"/>
    <property type="match status" value="1"/>
</dbReference>
<evidence type="ECO:0000256" key="6">
    <source>
        <dbReference type="ARBA" id="ARBA00023015"/>
    </source>
</evidence>
<feature type="domain" description="Nuclear receptor" evidence="14">
    <location>
        <begin position="329"/>
        <end position="418"/>
    </location>
</feature>
<dbReference type="InterPro" id="IPR000644">
    <property type="entry name" value="CBS_dom"/>
</dbReference>
<feature type="domain" description="CBS" evidence="15">
    <location>
        <begin position="211"/>
        <end position="273"/>
    </location>
</feature>
<dbReference type="PANTHER" id="PTHR13780">
    <property type="entry name" value="AMP-ACTIVATED PROTEIN KINASE, GAMMA REGULATORY SUBUNIT"/>
    <property type="match status" value="1"/>
</dbReference>
<evidence type="ECO:0000256" key="12">
    <source>
        <dbReference type="ARBA" id="ARBA00025878"/>
    </source>
</evidence>
<evidence type="ECO:0000313" key="17">
    <source>
        <dbReference type="Proteomes" id="UP000663832"/>
    </source>
</evidence>
<dbReference type="SMART" id="SM00399">
    <property type="entry name" value="ZnF_C4"/>
    <property type="match status" value="1"/>
</dbReference>
<reference evidence="16" key="1">
    <citation type="submission" date="2021-02" db="EMBL/GenBank/DDBJ databases">
        <authorList>
            <person name="Nowell W R."/>
        </authorList>
    </citation>
    <scope>NUCLEOTIDE SEQUENCE</scope>
</reference>
<sequence>MSDNCIVIEPSALLDIRAKRVRHDSYHRINSDEIYQSFFQTHTCYDCMPKSGKVLLLDARLSIRKAFFALVFNNVRAALVWHAPTSSNIGLITISDFINMLIAAYDSKWSSLDTLETSSILEWKQNLQKKNEPVDERFDSNIIQLSPRDSLYTAILTSTQRKVHRIPVIDPVTRDFLFLITNKRILKFLYLFIYDLPQPHFIHQTLEELKLGTFDKLIVIDLQTKLIEVLRIFQNIRISALPVVDSDKRLCHVYSKFDIMHLAATRTYANLDVPLCDILDLIHDHNTYQLVTCKMTDQLFELMDKFVTREKQTMKTTLHHYRNRSTCIIRDCIICGSKAIGINFGAPTCAPCKAFFRRNARRREILDTPCQHPDIQILEGNNGDIDEMIVNYAEIRRCSTCRLRRCFDVGMKQELVRTDEENERHKLLVDTNRKRRDLLKQQQPQDNQLSICQQVMTNNDLINEIDWRHLSNIVYAYDAHCLKNYLEQRTSFFHETSQRKGTIAYNTLLPVNLTFSVSTFLRALPAFQSLSRSNQFYLCKNNLRRLMLVNNHEINQSCFSDTVQAAARKSSWQFICGPDLYKELAYSEQLAEKSWIADPIVTRLWIIVLFFSTSLFSYYDSKPTDLKVKKKPPFVDIQNAYVTLLWKYLLNRHGYMESVRIFSNLIHVYLNMLRVGLYINIRLRTQRDLLAAHETLDQLTRVDINNTQ</sequence>
<evidence type="ECO:0000313" key="16">
    <source>
        <dbReference type="EMBL" id="CAF0872494.1"/>
    </source>
</evidence>
<evidence type="ECO:0000256" key="4">
    <source>
        <dbReference type="ARBA" id="ARBA00022771"/>
    </source>
</evidence>
<dbReference type="GO" id="GO:0005634">
    <property type="term" value="C:nucleus"/>
    <property type="evidence" value="ECO:0007669"/>
    <property type="project" value="TreeGrafter"/>
</dbReference>
<dbReference type="PROSITE" id="PS51371">
    <property type="entry name" value="CBS"/>
    <property type="match status" value="1"/>
</dbReference>